<name>A0ACC6S724_9BACI</name>
<comment type="caution">
    <text evidence="1">The sequence shown here is derived from an EMBL/GenBank/DDBJ whole genome shotgun (WGS) entry which is preliminary data.</text>
</comment>
<evidence type="ECO:0000313" key="1">
    <source>
        <dbReference type="EMBL" id="MEQ2525745.1"/>
    </source>
</evidence>
<gene>
    <name evidence="1" type="ORF">WMO40_03440</name>
</gene>
<protein>
    <submittedName>
        <fullName evidence="1">Competence protein CoiA family protein</fullName>
    </submittedName>
</protein>
<dbReference type="Proteomes" id="UP001439875">
    <property type="component" value="Unassembled WGS sequence"/>
</dbReference>
<organism evidence="1 2">
    <name type="scientific">Robertmurraya yapensis</name>
    <name type="common">ex Hitch et al 2024</name>
    <dbReference type="NCBI Taxonomy" id="3133160"/>
    <lineage>
        <taxon>Bacteria</taxon>
        <taxon>Bacillati</taxon>
        <taxon>Bacillota</taxon>
        <taxon>Bacilli</taxon>
        <taxon>Bacillales</taxon>
        <taxon>Bacillaceae</taxon>
        <taxon>Robertmurraya</taxon>
    </lineage>
</organism>
<accession>A0ACC6S724</accession>
<proteinExistence type="predicted"/>
<dbReference type="EMBL" id="JBBMEW010000002">
    <property type="protein sequence ID" value="MEQ2525745.1"/>
    <property type="molecule type" value="Genomic_DNA"/>
</dbReference>
<sequence length="393" mass="46535">MLTAKLNSGETITLAEKYSRNQLEAIRKKEEFYCRSCSEKLILKIGTQRIPHFAHEKGSECTEYDRESEYHMSGKIKLFEWLETQGLSPEMECYYPVIKQRADIAFTYEEKTFCIEFQCSTISAEVFRKRTEGYRKLSLHPIWILGGKNINRKQTHKLSLTSFHYLFLKETASHEVYLPAYCPQTNQFIRLENLISLTTRTAYASIFCRSLEKWTVQDLIEPTLTFSPSLKNWSSDLLRYKNTLITNGQSLQDQFLFELYSHTLHPYTLPSYVGLPLKQNYVIETAPFIWQTYLFLEHLFGREPGTIVRFQDVYKTILKRLKEKQLVVRDLPCMHRNPLPFVIQDYLEALSQISVLKKKENNIYLIDKEIKIANNMEEQLKEEVKFYQEYYEN</sequence>
<reference evidence="1" key="1">
    <citation type="submission" date="2024-03" db="EMBL/GenBank/DDBJ databases">
        <title>Human intestinal bacterial collection.</title>
        <authorList>
            <person name="Pauvert C."/>
            <person name="Hitch T.C.A."/>
            <person name="Clavel T."/>
        </authorList>
    </citation>
    <scope>NUCLEOTIDE SEQUENCE</scope>
    <source>
        <strain evidence="1">CLA-AA-H227</strain>
    </source>
</reference>
<keyword evidence="2" id="KW-1185">Reference proteome</keyword>
<evidence type="ECO:0000313" key="2">
    <source>
        <dbReference type="Proteomes" id="UP001439875"/>
    </source>
</evidence>